<evidence type="ECO:0000313" key="12">
    <source>
        <dbReference type="EMBL" id="KAL1496873.1"/>
    </source>
</evidence>
<comment type="subcellular location">
    <subcellularLocation>
        <location evidence="1">Membrane</location>
    </subcellularLocation>
</comment>
<dbReference type="Pfam" id="PF03351">
    <property type="entry name" value="DOMON"/>
    <property type="match status" value="1"/>
</dbReference>
<feature type="compositionally biased region" description="Pro residues" evidence="8">
    <location>
        <begin position="89"/>
        <end position="107"/>
    </location>
</feature>
<dbReference type="InterPro" id="IPR005018">
    <property type="entry name" value="DOMON_domain"/>
</dbReference>
<keyword evidence="5" id="KW-0249">Electron transport</keyword>
<dbReference type="AlphaFoldDB" id="A0AB34IFX9"/>
<evidence type="ECO:0000256" key="7">
    <source>
        <dbReference type="ARBA" id="ARBA00023136"/>
    </source>
</evidence>
<feature type="transmembrane region" description="Helical" evidence="9">
    <location>
        <begin position="804"/>
        <end position="823"/>
    </location>
</feature>
<feature type="domain" description="DOMON" evidence="10">
    <location>
        <begin position="584"/>
        <end position="696"/>
    </location>
</feature>
<keyword evidence="7 9" id="KW-0472">Membrane</keyword>
<dbReference type="InterPro" id="IPR006593">
    <property type="entry name" value="Cyt_b561/ferric_Rdtase_TM"/>
</dbReference>
<dbReference type="InterPro" id="IPR045266">
    <property type="entry name" value="DOH_DOMON"/>
</dbReference>
<feature type="region of interest" description="Disordered" evidence="8">
    <location>
        <begin position="308"/>
        <end position="330"/>
    </location>
</feature>
<feature type="domain" description="Cytochrome b561" evidence="11">
    <location>
        <begin position="697"/>
        <end position="897"/>
    </location>
</feature>
<feature type="compositionally biased region" description="Pro residues" evidence="8">
    <location>
        <begin position="538"/>
        <end position="559"/>
    </location>
</feature>
<feature type="region of interest" description="Disordered" evidence="8">
    <location>
        <begin position="512"/>
        <end position="569"/>
    </location>
</feature>
<evidence type="ECO:0000256" key="1">
    <source>
        <dbReference type="ARBA" id="ARBA00004370"/>
    </source>
</evidence>
<feature type="region of interest" description="Disordered" evidence="8">
    <location>
        <begin position="906"/>
        <end position="930"/>
    </location>
</feature>
<evidence type="ECO:0000256" key="4">
    <source>
        <dbReference type="ARBA" id="ARBA00022729"/>
    </source>
</evidence>
<evidence type="ECO:0008006" key="14">
    <source>
        <dbReference type="Google" id="ProtNLM"/>
    </source>
</evidence>
<accession>A0AB34IFX9</accession>
<name>A0AB34IFX9_PRYPA</name>
<keyword evidence="6 9" id="KW-1133">Transmembrane helix</keyword>
<evidence type="ECO:0000259" key="10">
    <source>
        <dbReference type="PROSITE" id="PS50836"/>
    </source>
</evidence>
<evidence type="ECO:0000256" key="9">
    <source>
        <dbReference type="SAM" id="Phobius"/>
    </source>
</evidence>
<evidence type="ECO:0000256" key="6">
    <source>
        <dbReference type="ARBA" id="ARBA00022989"/>
    </source>
</evidence>
<protein>
    <recommendedName>
        <fullName evidence="14">Cytochrome b561 domain-containing protein</fullName>
    </recommendedName>
</protein>
<comment type="caution">
    <text evidence="12">The sequence shown here is derived from an EMBL/GenBank/DDBJ whole genome shotgun (WGS) entry which is preliminary data.</text>
</comment>
<keyword evidence="4" id="KW-0732">Signal</keyword>
<feature type="compositionally biased region" description="Pro residues" evidence="8">
    <location>
        <begin position="311"/>
        <end position="330"/>
    </location>
</feature>
<dbReference type="PANTHER" id="PTHR23130:SF171">
    <property type="entry name" value="OS01G0895300 PROTEIN"/>
    <property type="match status" value="1"/>
</dbReference>
<dbReference type="SMART" id="SM00664">
    <property type="entry name" value="DoH"/>
    <property type="match status" value="1"/>
</dbReference>
<keyword evidence="13" id="KW-1185">Reference proteome</keyword>
<proteinExistence type="predicted"/>
<dbReference type="PROSITE" id="PS50939">
    <property type="entry name" value="CYTOCHROME_B561"/>
    <property type="match status" value="1"/>
</dbReference>
<feature type="transmembrane region" description="Helical" evidence="9">
    <location>
        <begin position="734"/>
        <end position="758"/>
    </location>
</feature>
<evidence type="ECO:0000256" key="5">
    <source>
        <dbReference type="ARBA" id="ARBA00022982"/>
    </source>
</evidence>
<dbReference type="CDD" id="cd09631">
    <property type="entry name" value="DOMON_DOH"/>
    <property type="match status" value="1"/>
</dbReference>
<feature type="transmembrane region" description="Helical" evidence="9">
    <location>
        <begin position="770"/>
        <end position="792"/>
    </location>
</feature>
<feature type="region of interest" description="Disordered" evidence="8">
    <location>
        <begin position="86"/>
        <end position="107"/>
    </location>
</feature>
<organism evidence="12 13">
    <name type="scientific">Prymnesium parvum</name>
    <name type="common">Toxic golden alga</name>
    <dbReference type="NCBI Taxonomy" id="97485"/>
    <lineage>
        <taxon>Eukaryota</taxon>
        <taxon>Haptista</taxon>
        <taxon>Haptophyta</taxon>
        <taxon>Prymnesiophyceae</taxon>
        <taxon>Prymnesiales</taxon>
        <taxon>Prymnesiaceae</taxon>
        <taxon>Prymnesium</taxon>
    </lineage>
</organism>
<dbReference type="Proteomes" id="UP001515480">
    <property type="component" value="Unassembled WGS sequence"/>
</dbReference>
<feature type="compositionally biased region" description="Pro residues" evidence="8">
    <location>
        <begin position="422"/>
        <end position="440"/>
    </location>
</feature>
<feature type="compositionally biased region" description="Pro residues" evidence="8">
    <location>
        <begin position="200"/>
        <end position="219"/>
    </location>
</feature>
<evidence type="ECO:0000256" key="2">
    <source>
        <dbReference type="ARBA" id="ARBA00022448"/>
    </source>
</evidence>
<feature type="region of interest" description="Disordered" evidence="8">
    <location>
        <begin position="197"/>
        <end position="219"/>
    </location>
</feature>
<feature type="compositionally biased region" description="Low complexity" evidence="8">
    <location>
        <begin position="909"/>
        <end position="919"/>
    </location>
</feature>
<feature type="transmembrane region" description="Helical" evidence="9">
    <location>
        <begin position="844"/>
        <end position="865"/>
    </location>
</feature>
<dbReference type="PANTHER" id="PTHR23130">
    <property type="entry name" value="CYTOCHROME B561 AND DOMON DOMAIN-CONTAINING PROTEIN"/>
    <property type="match status" value="1"/>
</dbReference>
<dbReference type="EMBL" id="JBGBPQ010000028">
    <property type="protein sequence ID" value="KAL1496873.1"/>
    <property type="molecule type" value="Genomic_DNA"/>
</dbReference>
<dbReference type="Gene3D" id="1.20.120.1770">
    <property type="match status" value="1"/>
</dbReference>
<keyword evidence="3 9" id="KW-0812">Transmembrane</keyword>
<dbReference type="CDD" id="cd08760">
    <property type="entry name" value="Cyt_b561_FRRS1_like"/>
    <property type="match status" value="1"/>
</dbReference>
<dbReference type="SMART" id="SM00665">
    <property type="entry name" value="B561"/>
    <property type="match status" value="1"/>
</dbReference>
<evidence type="ECO:0000313" key="13">
    <source>
        <dbReference type="Proteomes" id="UP001515480"/>
    </source>
</evidence>
<feature type="transmembrane region" description="Helical" evidence="9">
    <location>
        <begin position="877"/>
        <end position="897"/>
    </location>
</feature>
<evidence type="ECO:0000256" key="8">
    <source>
        <dbReference type="SAM" id="MobiDB-lite"/>
    </source>
</evidence>
<dbReference type="GO" id="GO:0016020">
    <property type="term" value="C:membrane"/>
    <property type="evidence" value="ECO:0007669"/>
    <property type="project" value="UniProtKB-SubCell"/>
</dbReference>
<reference evidence="12 13" key="1">
    <citation type="journal article" date="2024" name="Science">
        <title>Giant polyketide synthase enzymes in the biosynthesis of giant marine polyether toxins.</title>
        <authorList>
            <person name="Fallon T.R."/>
            <person name="Shende V.V."/>
            <person name="Wierzbicki I.H."/>
            <person name="Pendleton A.L."/>
            <person name="Watervoot N.F."/>
            <person name="Auber R.P."/>
            <person name="Gonzalez D.J."/>
            <person name="Wisecaver J.H."/>
            <person name="Moore B.S."/>
        </authorList>
    </citation>
    <scope>NUCLEOTIDE SEQUENCE [LARGE SCALE GENOMIC DNA]</scope>
    <source>
        <strain evidence="12 13">12B1</strain>
    </source>
</reference>
<keyword evidence="2" id="KW-0813">Transport</keyword>
<dbReference type="PROSITE" id="PS50836">
    <property type="entry name" value="DOMON"/>
    <property type="match status" value="1"/>
</dbReference>
<evidence type="ECO:0000256" key="3">
    <source>
        <dbReference type="ARBA" id="ARBA00022692"/>
    </source>
</evidence>
<sequence length="930" mass="97260">MFSCPSSCCVVVYKEMPTCSPVPVWDMSTFSHPGGPALVQGFFGTNGSHCGTVRTNWRHLNPAHAHADPEVGESFGGAVKAGEYTPPSCHVPPSPPPPPSLQLPPPSPSPPAFSCPSSCCVVVYKEMPTCSPVPVWDMSTFSHPGGPALVQGFFGANGSHCGTVRTNWRHLNPAHAHADPEVGESFGGAVKAGEYTPPSCHVPPSPPPPPPLQLPPPSPSPPAFSCPSSCCVVVYKEMPTCSPVPVWDMSTFSHPGGPALVQGFFGTNGSHCGTVRTNWRQLNPAHANADPEVGESFGGAVKAGEYTPPSCHVPPSPPPPPPLQLPPPSPSPPAFSCPSSCCVVVYKEMPTCSPVPVWDMSTFSHPGGPALVQGFFGANGSHCGTVRTNWRHLNPAHAHADPEVGESFGGAVKAGEYTPPSCHVPPSPPPPPSLQLPPPSPSPPAFSCPSSCCVVVYKEMPTCSPVPVWDMSTFSHPGGPALVQGFFGANGSHCGTVRTNWRHLNPAHAHADPEVGESFGGAVKAGEYTPPSCHRHPSPPPPPPAPPHPPLASPPPPASPRACTPSSLVDDEGTPYTCMQTVTQSLSLHWTLASFGARMAVRAEAPASSYVALGFSKDGVMASSDAVIGWATAQGSSVHLYKLTETATLVPHPPEVLLSGSVVAEDGALVLRLQRKLKGLQVDLTDSVNNLLWAVGSVQDGAPQYHSSRGAFRVNLSGGEAGKLAAPLVVKLKLLHGVLMAFGWGFMLPAGAIIARFYKRLGPLWFTLHKLLQVGGLLVVVGSWAIAIAQFAPFGLTNESMAHFVLGNIVTALGVLQPINALLRPHHGARFRSEWEVLHKLSGWLSLALAIPTIVIGILLLGTQADDFFPGVEMGCFIAYGGVTFLLCAAAIAAIAAPKQPARVDVSEAQPSQPAASSQNDKEQLLLAAE</sequence>
<feature type="region of interest" description="Disordered" evidence="8">
    <location>
        <begin position="419"/>
        <end position="440"/>
    </location>
</feature>
<gene>
    <name evidence="12" type="ORF">AB1Y20_014456</name>
</gene>
<evidence type="ECO:0000259" key="11">
    <source>
        <dbReference type="PROSITE" id="PS50939"/>
    </source>
</evidence>